<dbReference type="Proteomes" id="UP000480185">
    <property type="component" value="Unassembled WGS sequence"/>
</dbReference>
<comment type="similarity">
    <text evidence="2 12">Belongs to the RNA methyltransferase RsmE family.</text>
</comment>
<name>A0A6G1X6Q0_9BACI</name>
<keyword evidence="8 12" id="KW-0808">Transferase</keyword>
<dbReference type="EC" id="2.1.1.193" evidence="3 12"/>
<feature type="domain" description="Ribosomal RNA small subunit methyltransferase E PUA-like" evidence="14">
    <location>
        <begin position="18"/>
        <end position="64"/>
    </location>
</feature>
<dbReference type="InterPro" id="IPR029028">
    <property type="entry name" value="Alpha/beta_knot_MTases"/>
</dbReference>
<evidence type="ECO:0000256" key="9">
    <source>
        <dbReference type="ARBA" id="ARBA00022691"/>
    </source>
</evidence>
<dbReference type="RefSeq" id="WP_323741953.1">
    <property type="nucleotide sequence ID" value="NZ_WJNH01000005.1"/>
</dbReference>
<keyword evidence="6 12" id="KW-0698">rRNA processing</keyword>
<evidence type="ECO:0000313" key="15">
    <source>
        <dbReference type="EMBL" id="MRG86644.1"/>
    </source>
</evidence>
<dbReference type="SUPFAM" id="SSF88697">
    <property type="entry name" value="PUA domain-like"/>
    <property type="match status" value="1"/>
</dbReference>
<dbReference type="CDD" id="cd18084">
    <property type="entry name" value="RsmE-like"/>
    <property type="match status" value="1"/>
</dbReference>
<protein>
    <recommendedName>
        <fullName evidence="4 12">Ribosomal RNA small subunit methyltransferase E</fullName>
        <ecNumber evidence="3 12">2.1.1.193</ecNumber>
    </recommendedName>
</protein>
<comment type="function">
    <text evidence="10 12">Specifically methylates the N3 position of the uracil ring of uridine 1498 (m3U1498) in 16S rRNA. Acts on the fully assembled 30S ribosomal subunit.</text>
</comment>
<keyword evidence="16" id="KW-1185">Reference proteome</keyword>
<evidence type="ECO:0000256" key="6">
    <source>
        <dbReference type="ARBA" id="ARBA00022552"/>
    </source>
</evidence>
<dbReference type="EMBL" id="WJNH01000005">
    <property type="protein sequence ID" value="MRG86644.1"/>
    <property type="molecule type" value="Genomic_DNA"/>
</dbReference>
<sequence>MQRYFIPQSGWTNQQVEITNDDAHHISKVMRMKPEDQIYCCHPDGKTALCEIEEITNGKVICHIVEWITEHKELPVHITIAQGLPKGDKLDLIVQKGTELGASAFIPFNGERSVVKWDDKKANKKITRLSKIAKEASEQSHRTKIPTIHELESFSGLLQKSEAFDHCIVASEVEAKKDTPTYISDLIEGIQPDDHVLVVIGPEGGFSDQELAKLAEKGFGFTRFGPRILRTETAPLYFLAVMSYQFEELR</sequence>
<dbReference type="GO" id="GO:0070475">
    <property type="term" value="P:rRNA base methylation"/>
    <property type="evidence" value="ECO:0007669"/>
    <property type="project" value="TreeGrafter"/>
</dbReference>
<dbReference type="InterPro" id="IPR046886">
    <property type="entry name" value="RsmE_MTase_dom"/>
</dbReference>
<evidence type="ECO:0000259" key="14">
    <source>
        <dbReference type="Pfam" id="PF20260"/>
    </source>
</evidence>
<keyword evidence="9 12" id="KW-0949">S-adenosyl-L-methionine</keyword>
<dbReference type="AlphaFoldDB" id="A0A6G1X6Q0"/>
<proteinExistence type="inferred from homology"/>
<dbReference type="PIRSF" id="PIRSF015601">
    <property type="entry name" value="MTase_slr0722"/>
    <property type="match status" value="1"/>
</dbReference>
<dbReference type="PANTHER" id="PTHR30027">
    <property type="entry name" value="RIBOSOMAL RNA SMALL SUBUNIT METHYLTRANSFERASE E"/>
    <property type="match status" value="1"/>
</dbReference>
<keyword evidence="5 12" id="KW-0963">Cytoplasm</keyword>
<dbReference type="NCBIfam" id="NF008691">
    <property type="entry name" value="PRK11713.1-4"/>
    <property type="match status" value="1"/>
</dbReference>
<dbReference type="NCBIfam" id="TIGR00046">
    <property type="entry name" value="RsmE family RNA methyltransferase"/>
    <property type="match status" value="1"/>
</dbReference>
<dbReference type="InterPro" id="IPR006700">
    <property type="entry name" value="RsmE"/>
</dbReference>
<evidence type="ECO:0000256" key="2">
    <source>
        <dbReference type="ARBA" id="ARBA00005528"/>
    </source>
</evidence>
<dbReference type="GO" id="GO:0005737">
    <property type="term" value="C:cytoplasm"/>
    <property type="evidence" value="ECO:0007669"/>
    <property type="project" value="UniProtKB-SubCell"/>
</dbReference>
<evidence type="ECO:0000256" key="4">
    <source>
        <dbReference type="ARBA" id="ARBA00013673"/>
    </source>
</evidence>
<reference evidence="15 16" key="1">
    <citation type="submission" date="2019-11" db="EMBL/GenBank/DDBJ databases">
        <authorList>
            <person name="Li J."/>
        </authorList>
    </citation>
    <scope>NUCLEOTIDE SEQUENCE [LARGE SCALE GENOMIC DNA]</scope>
    <source>
        <strain evidence="15 16">J4</strain>
    </source>
</reference>
<dbReference type="InterPro" id="IPR029026">
    <property type="entry name" value="tRNA_m1G_MTases_N"/>
</dbReference>
<comment type="catalytic activity">
    <reaction evidence="11 12">
        <text>uridine(1498) in 16S rRNA + S-adenosyl-L-methionine = N(3)-methyluridine(1498) in 16S rRNA + S-adenosyl-L-homocysteine + H(+)</text>
        <dbReference type="Rhea" id="RHEA:42920"/>
        <dbReference type="Rhea" id="RHEA-COMP:10283"/>
        <dbReference type="Rhea" id="RHEA-COMP:10284"/>
        <dbReference type="ChEBI" id="CHEBI:15378"/>
        <dbReference type="ChEBI" id="CHEBI:57856"/>
        <dbReference type="ChEBI" id="CHEBI:59789"/>
        <dbReference type="ChEBI" id="CHEBI:65315"/>
        <dbReference type="ChEBI" id="CHEBI:74502"/>
        <dbReference type="EC" id="2.1.1.193"/>
    </reaction>
</comment>
<gene>
    <name evidence="15" type="ORF">GH754_09930</name>
</gene>
<evidence type="ECO:0000256" key="7">
    <source>
        <dbReference type="ARBA" id="ARBA00022603"/>
    </source>
</evidence>
<evidence type="ECO:0000256" key="1">
    <source>
        <dbReference type="ARBA" id="ARBA00004496"/>
    </source>
</evidence>
<keyword evidence="7 12" id="KW-0489">Methyltransferase</keyword>
<dbReference type="PANTHER" id="PTHR30027:SF3">
    <property type="entry name" value="16S RRNA (URACIL(1498)-N(3))-METHYLTRANSFERASE"/>
    <property type="match status" value="1"/>
</dbReference>
<dbReference type="Pfam" id="PF04452">
    <property type="entry name" value="Methyltrans_RNA"/>
    <property type="match status" value="1"/>
</dbReference>
<evidence type="ECO:0000313" key="16">
    <source>
        <dbReference type="Proteomes" id="UP000480185"/>
    </source>
</evidence>
<evidence type="ECO:0000259" key="13">
    <source>
        <dbReference type="Pfam" id="PF04452"/>
    </source>
</evidence>
<evidence type="ECO:0000256" key="11">
    <source>
        <dbReference type="ARBA" id="ARBA00047944"/>
    </source>
</evidence>
<evidence type="ECO:0000256" key="3">
    <source>
        <dbReference type="ARBA" id="ARBA00012328"/>
    </source>
</evidence>
<dbReference type="Gene3D" id="3.40.1280.10">
    <property type="match status" value="1"/>
</dbReference>
<feature type="domain" description="Ribosomal RNA small subunit methyltransferase E methyltransferase" evidence="13">
    <location>
        <begin position="72"/>
        <end position="242"/>
    </location>
</feature>
<organism evidence="15 16">
    <name type="scientific">Salinibacillus xinjiangensis</name>
    <dbReference type="NCBI Taxonomy" id="1229268"/>
    <lineage>
        <taxon>Bacteria</taxon>
        <taxon>Bacillati</taxon>
        <taxon>Bacillota</taxon>
        <taxon>Bacilli</taxon>
        <taxon>Bacillales</taxon>
        <taxon>Bacillaceae</taxon>
        <taxon>Salinibacillus</taxon>
    </lineage>
</organism>
<dbReference type="Gene3D" id="2.40.240.20">
    <property type="entry name" value="Hypothetical PUA domain-like, domain 1"/>
    <property type="match status" value="1"/>
</dbReference>
<comment type="subcellular location">
    <subcellularLocation>
        <location evidence="1 12">Cytoplasm</location>
    </subcellularLocation>
</comment>
<dbReference type="NCBIfam" id="NF008692">
    <property type="entry name" value="PRK11713.1-5"/>
    <property type="match status" value="1"/>
</dbReference>
<evidence type="ECO:0000256" key="5">
    <source>
        <dbReference type="ARBA" id="ARBA00022490"/>
    </source>
</evidence>
<comment type="caution">
    <text evidence="15">The sequence shown here is derived from an EMBL/GenBank/DDBJ whole genome shotgun (WGS) entry which is preliminary data.</text>
</comment>
<dbReference type="InterPro" id="IPR046887">
    <property type="entry name" value="RsmE_PUA-like"/>
</dbReference>
<evidence type="ECO:0000256" key="10">
    <source>
        <dbReference type="ARBA" id="ARBA00025699"/>
    </source>
</evidence>
<dbReference type="SUPFAM" id="SSF75217">
    <property type="entry name" value="alpha/beta knot"/>
    <property type="match status" value="1"/>
</dbReference>
<dbReference type="GO" id="GO:0070042">
    <property type="term" value="F:rRNA (uridine-N3-)-methyltransferase activity"/>
    <property type="evidence" value="ECO:0007669"/>
    <property type="project" value="TreeGrafter"/>
</dbReference>
<dbReference type="Pfam" id="PF20260">
    <property type="entry name" value="PUA_4"/>
    <property type="match status" value="1"/>
</dbReference>
<accession>A0A6G1X6Q0</accession>
<evidence type="ECO:0000256" key="12">
    <source>
        <dbReference type="PIRNR" id="PIRNR015601"/>
    </source>
</evidence>
<dbReference type="InterPro" id="IPR015947">
    <property type="entry name" value="PUA-like_sf"/>
</dbReference>
<evidence type="ECO:0000256" key="8">
    <source>
        <dbReference type="ARBA" id="ARBA00022679"/>
    </source>
</evidence>